<gene>
    <name evidence="1" type="ORF">vBBceSLY1_00051</name>
</gene>
<reference evidence="1" key="1">
    <citation type="submission" date="2022-04" db="EMBL/GenBank/DDBJ databases">
        <authorList>
            <person name="Yang M."/>
            <person name="Tan S."/>
        </authorList>
    </citation>
    <scope>NUCLEOTIDE SEQUENCE</scope>
</reference>
<sequence>MRKSCIQCGDRLYDLNTSVASLSEDMCQECHTEKENE</sequence>
<dbReference type="EMBL" id="ON366410">
    <property type="protein sequence ID" value="USL89270.1"/>
    <property type="molecule type" value="Genomic_DNA"/>
</dbReference>
<name>A0AAE9S1Q2_9CAUD</name>
<organism evidence="1 2">
    <name type="scientific">Bacillus phage vB_BceS_LY1</name>
    <dbReference type="NCBI Taxonomy" id="2950459"/>
    <lineage>
        <taxon>Viruses</taxon>
        <taxon>Duplodnaviria</taxon>
        <taxon>Heunggongvirae</taxon>
        <taxon>Uroviricota</taxon>
        <taxon>Caudoviricetes</taxon>
        <taxon>Gutmannvirinae</taxon>
        <taxon>Layangavirus</taxon>
        <taxon>Layangavirus LY1</taxon>
    </lineage>
</organism>
<accession>A0AAE9S1Q2</accession>
<keyword evidence="2" id="KW-1185">Reference proteome</keyword>
<dbReference type="Proteomes" id="UP001214971">
    <property type="component" value="Segment"/>
</dbReference>
<evidence type="ECO:0000313" key="2">
    <source>
        <dbReference type="Proteomes" id="UP001214971"/>
    </source>
</evidence>
<evidence type="ECO:0000313" key="1">
    <source>
        <dbReference type="EMBL" id="USL89270.1"/>
    </source>
</evidence>
<protein>
    <submittedName>
        <fullName evidence="1">Uncharacterized protein</fullName>
    </submittedName>
</protein>
<proteinExistence type="predicted"/>